<name>A0ACC2GWU5_DALPE</name>
<accession>A0ACC2GWU5</accession>
<gene>
    <name evidence="1" type="ORF">DPEC_G00100140</name>
</gene>
<organism evidence="1 2">
    <name type="scientific">Dallia pectoralis</name>
    <name type="common">Alaska blackfish</name>
    <dbReference type="NCBI Taxonomy" id="75939"/>
    <lineage>
        <taxon>Eukaryota</taxon>
        <taxon>Metazoa</taxon>
        <taxon>Chordata</taxon>
        <taxon>Craniata</taxon>
        <taxon>Vertebrata</taxon>
        <taxon>Euteleostomi</taxon>
        <taxon>Actinopterygii</taxon>
        <taxon>Neopterygii</taxon>
        <taxon>Teleostei</taxon>
        <taxon>Protacanthopterygii</taxon>
        <taxon>Esociformes</taxon>
        <taxon>Umbridae</taxon>
        <taxon>Dallia</taxon>
    </lineage>
</organism>
<proteinExistence type="predicted"/>
<reference evidence="1" key="1">
    <citation type="submission" date="2021-05" db="EMBL/GenBank/DDBJ databases">
        <authorList>
            <person name="Pan Q."/>
            <person name="Jouanno E."/>
            <person name="Zahm M."/>
            <person name="Klopp C."/>
            <person name="Cabau C."/>
            <person name="Louis A."/>
            <person name="Berthelot C."/>
            <person name="Parey E."/>
            <person name="Roest Crollius H."/>
            <person name="Montfort J."/>
            <person name="Robinson-Rechavi M."/>
            <person name="Bouchez O."/>
            <person name="Lampietro C."/>
            <person name="Lopez Roques C."/>
            <person name="Donnadieu C."/>
            <person name="Postlethwait J."/>
            <person name="Bobe J."/>
            <person name="Dillon D."/>
            <person name="Chandos A."/>
            <person name="von Hippel F."/>
            <person name="Guiguen Y."/>
        </authorList>
    </citation>
    <scope>NUCLEOTIDE SEQUENCE</scope>
    <source>
        <strain evidence="1">YG-Jan2019</strain>
    </source>
</reference>
<sequence length="130" mass="14566">MSHLEIIYSCLESKKVTTCEGSGMVHLECDNGVVILQNALYGRTDSQTCSQGLPQRQLTNTQCVQDGTLYRWSQRCNGKRMCEVNMIVNHDRVPHTRVMEPTNTWTSPTPVYLPGSVSPVVTRPAPWTVV</sequence>
<keyword evidence="2" id="KW-1185">Reference proteome</keyword>
<dbReference type="Proteomes" id="UP001157502">
    <property type="component" value="Chromosome 8"/>
</dbReference>
<evidence type="ECO:0000313" key="1">
    <source>
        <dbReference type="EMBL" id="KAJ8007995.1"/>
    </source>
</evidence>
<dbReference type="EMBL" id="CM055735">
    <property type="protein sequence ID" value="KAJ8007995.1"/>
    <property type="molecule type" value="Genomic_DNA"/>
</dbReference>
<protein>
    <submittedName>
        <fullName evidence="1">Uncharacterized protein</fullName>
    </submittedName>
</protein>
<evidence type="ECO:0000313" key="2">
    <source>
        <dbReference type="Proteomes" id="UP001157502"/>
    </source>
</evidence>
<comment type="caution">
    <text evidence="1">The sequence shown here is derived from an EMBL/GenBank/DDBJ whole genome shotgun (WGS) entry which is preliminary data.</text>
</comment>